<reference evidence="1 3" key="1">
    <citation type="journal article" date="2017" name="Nature">
        <title>The sunflower genome provides insights into oil metabolism, flowering and Asterid evolution.</title>
        <authorList>
            <person name="Badouin H."/>
            <person name="Gouzy J."/>
            <person name="Grassa C.J."/>
            <person name="Murat F."/>
            <person name="Staton S.E."/>
            <person name="Cottret L."/>
            <person name="Lelandais-Briere C."/>
            <person name="Owens G.L."/>
            <person name="Carrere S."/>
            <person name="Mayjonade B."/>
            <person name="Legrand L."/>
            <person name="Gill N."/>
            <person name="Kane N.C."/>
            <person name="Bowers J.E."/>
            <person name="Hubner S."/>
            <person name="Bellec A."/>
            <person name="Berard A."/>
            <person name="Berges H."/>
            <person name="Blanchet N."/>
            <person name="Boniface M.C."/>
            <person name="Brunel D."/>
            <person name="Catrice O."/>
            <person name="Chaidir N."/>
            <person name="Claudel C."/>
            <person name="Donnadieu C."/>
            <person name="Faraut T."/>
            <person name="Fievet G."/>
            <person name="Helmstetter N."/>
            <person name="King M."/>
            <person name="Knapp S.J."/>
            <person name="Lai Z."/>
            <person name="Le Paslier M.C."/>
            <person name="Lippi Y."/>
            <person name="Lorenzon L."/>
            <person name="Mandel J.R."/>
            <person name="Marage G."/>
            <person name="Marchand G."/>
            <person name="Marquand E."/>
            <person name="Bret-Mestries E."/>
            <person name="Morien E."/>
            <person name="Nambeesan S."/>
            <person name="Nguyen T."/>
            <person name="Pegot-Espagnet P."/>
            <person name="Pouilly N."/>
            <person name="Raftis F."/>
            <person name="Sallet E."/>
            <person name="Schiex T."/>
            <person name="Thomas J."/>
            <person name="Vandecasteele C."/>
            <person name="Vares D."/>
            <person name="Vear F."/>
            <person name="Vautrin S."/>
            <person name="Crespi M."/>
            <person name="Mangin B."/>
            <person name="Burke J.M."/>
            <person name="Salse J."/>
            <person name="Munos S."/>
            <person name="Vincourt P."/>
            <person name="Rieseberg L.H."/>
            <person name="Langlade N.B."/>
        </authorList>
    </citation>
    <scope>NUCLEOTIDE SEQUENCE [LARGE SCALE GENOMIC DNA]</scope>
    <source>
        <strain evidence="3">cv. SF193</strain>
        <tissue evidence="1">Leaves</tissue>
    </source>
</reference>
<evidence type="ECO:0000313" key="3">
    <source>
        <dbReference type="Proteomes" id="UP000215914"/>
    </source>
</evidence>
<dbReference type="Proteomes" id="UP000215914">
    <property type="component" value="Chromosome 16"/>
</dbReference>
<protein>
    <submittedName>
        <fullName evidence="2">Uncharacterized protein</fullName>
    </submittedName>
</protein>
<dbReference type="InParanoid" id="A0A251S3C7"/>
<dbReference type="Gramene" id="mRNA:HanXRQr2_Chr11g0488181">
    <property type="protein sequence ID" value="mRNA:HanXRQr2_Chr11g0488181"/>
    <property type="gene ID" value="HanXRQr2_Chr11g0488181"/>
</dbReference>
<dbReference type="EMBL" id="MNCJ02000326">
    <property type="protein sequence ID" value="KAF5781810.1"/>
    <property type="molecule type" value="Genomic_DNA"/>
</dbReference>
<dbReference type="AlphaFoldDB" id="A0A251S3C7"/>
<dbReference type="EMBL" id="CM007905">
    <property type="protein sequence ID" value="OTF92973.1"/>
    <property type="molecule type" value="Genomic_DNA"/>
</dbReference>
<evidence type="ECO:0000313" key="2">
    <source>
        <dbReference type="EMBL" id="OTF92973.1"/>
    </source>
</evidence>
<accession>A0A251S3C7</accession>
<sequence>MTGDPRHSFTCSCVDIRDLRRNRVCVRLNCLATFRACLLSTQLTLRLQDEAETRTSTDAGVYGDPDGVSFMNVCKRGMKPNGVYVGSDPSMLRIITLFGSFGNSPSLLVRYLQETANATNVARIVWKTWMDGSRE</sequence>
<organism evidence="2 3">
    <name type="scientific">Helianthus annuus</name>
    <name type="common">Common sunflower</name>
    <dbReference type="NCBI Taxonomy" id="4232"/>
    <lineage>
        <taxon>Eukaryota</taxon>
        <taxon>Viridiplantae</taxon>
        <taxon>Streptophyta</taxon>
        <taxon>Embryophyta</taxon>
        <taxon>Tracheophyta</taxon>
        <taxon>Spermatophyta</taxon>
        <taxon>Magnoliopsida</taxon>
        <taxon>eudicotyledons</taxon>
        <taxon>Gunneridae</taxon>
        <taxon>Pentapetalae</taxon>
        <taxon>asterids</taxon>
        <taxon>campanulids</taxon>
        <taxon>Asterales</taxon>
        <taxon>Asteraceae</taxon>
        <taxon>Asteroideae</taxon>
        <taxon>Heliantheae alliance</taxon>
        <taxon>Heliantheae</taxon>
        <taxon>Helianthus</taxon>
    </lineage>
</organism>
<reference evidence="2" key="2">
    <citation type="submission" date="2017-02" db="EMBL/GenBank/DDBJ databases">
        <title>Sunflower complete genome.</title>
        <authorList>
            <person name="Langlade N."/>
            <person name="Munos S."/>
        </authorList>
    </citation>
    <scope>NUCLEOTIDE SEQUENCE [LARGE SCALE GENOMIC DNA]</scope>
    <source>
        <tissue evidence="2">Leaves</tissue>
    </source>
</reference>
<name>A0A251S3C7_HELAN</name>
<proteinExistence type="predicted"/>
<evidence type="ECO:0000313" key="1">
    <source>
        <dbReference type="EMBL" id="KAF5781810.1"/>
    </source>
</evidence>
<reference evidence="1" key="3">
    <citation type="submission" date="2020-06" db="EMBL/GenBank/DDBJ databases">
        <title>Helianthus annuus Genome sequencing and assembly Release 2.</title>
        <authorList>
            <person name="Gouzy J."/>
            <person name="Langlade N."/>
            <person name="Munos S."/>
        </authorList>
    </citation>
    <scope>NUCLEOTIDE SEQUENCE</scope>
    <source>
        <tissue evidence="1">Leaves</tissue>
    </source>
</reference>
<keyword evidence="3" id="KW-1185">Reference proteome</keyword>
<gene>
    <name evidence="2" type="ORF">HannXRQ_Chr16g0527831</name>
    <name evidence="1" type="ORF">HanXRQr2_Chr11g0488181</name>
</gene>